<dbReference type="Gene3D" id="3.80.10.10">
    <property type="entry name" value="Ribonuclease Inhibitor"/>
    <property type="match status" value="1"/>
</dbReference>
<dbReference type="EMBL" id="AJWJ01000138">
    <property type="protein sequence ID" value="KAF2074609.1"/>
    <property type="molecule type" value="Genomic_DNA"/>
</dbReference>
<dbReference type="InterPro" id="IPR051279">
    <property type="entry name" value="PP1-Reg/Actin-Interact_Protein"/>
</dbReference>
<gene>
    <name evidence="2" type="ORF">CYY_004079</name>
</gene>
<comment type="caution">
    <text evidence="2">The sequence shown here is derived from an EMBL/GenBank/DDBJ whole genome shotgun (WGS) entry which is preliminary data.</text>
</comment>
<protein>
    <recommendedName>
        <fullName evidence="4">Leucine-rich repeat-containing protein</fullName>
    </recommendedName>
</protein>
<evidence type="ECO:0000313" key="2">
    <source>
        <dbReference type="EMBL" id="KAF2074609.1"/>
    </source>
</evidence>
<name>A0A8J4V835_9MYCE</name>
<evidence type="ECO:0000256" key="1">
    <source>
        <dbReference type="SAM" id="MobiDB-lite"/>
    </source>
</evidence>
<dbReference type="GO" id="GO:0005886">
    <property type="term" value="C:plasma membrane"/>
    <property type="evidence" value="ECO:0007669"/>
    <property type="project" value="TreeGrafter"/>
</dbReference>
<dbReference type="OrthoDB" id="18598at2759"/>
<organism evidence="2 3">
    <name type="scientific">Polysphondylium violaceum</name>
    <dbReference type="NCBI Taxonomy" id="133409"/>
    <lineage>
        <taxon>Eukaryota</taxon>
        <taxon>Amoebozoa</taxon>
        <taxon>Evosea</taxon>
        <taxon>Eumycetozoa</taxon>
        <taxon>Dictyostelia</taxon>
        <taxon>Dictyosteliales</taxon>
        <taxon>Dictyosteliaceae</taxon>
        <taxon>Polysphondylium</taxon>
    </lineage>
</organism>
<dbReference type="InterPro" id="IPR001611">
    <property type="entry name" value="Leu-rich_rpt"/>
</dbReference>
<dbReference type="AlphaFoldDB" id="A0A8J4V835"/>
<feature type="region of interest" description="Disordered" evidence="1">
    <location>
        <begin position="718"/>
        <end position="768"/>
    </location>
</feature>
<sequence>MSDLNLNYDSSFGPAEKKNIESYLLTKGIKGKNILFSGAFTDVKKKKVWDLGSKNQQQEEEKLLVVSQFRFFVFTSSSGKLLFDSNILDLLEYQTNEGEAALKFRQPYIIAFNNAEQVPNLALAVQKMYSQNFPGMHTSDAKELVGPCGGFSRSYRCISDFYNIPAREDICWEIDNLFETNNIKELNLSDWPEPPTASQGKALVEALKYNLWFESLVIFNNPPCKISNDGMLAVNTMLQTNKKISKLTLQNINARESWMTPETWMTIAMNNYLHTIDLSNNAIEDRGAQSLCNDWLSTVGHEINVLNLAKCNIGKQGLQLIFNTMRQNKWISKNIKFLSISGNKLEDAAASMVLFLAEAPALRQFEMANCMPTWSAMKPPATIQKSKETRCITRLDLSNNRISASNKNAAQEQANCNDLSTFLQLITPNLSDFNLSSTFLTVPSIYPILSSTINLVRLDLSDNSLEEEGISHLVDTLCQTTLPKLKHLYINRNFSLNASTTDIISQTLSNTLSLSKVTSTLRGTNNASATKESAANAIKKLCVLISPASFSLCPLETLHIAGSSHGRLKSEIVPLAQALLKNDTITEIDISGHQAGDDLAIALGRVIQVNRTIKTLYWDENLTTTVGMEYFVNGFKKNPTLQHMPLPVLDIADFLKQPENSPSMQLIKERLKLVDTTTTVQQRMTQLASEIQSQIINNNLRKMKDAINKAVSRKRTEAAISSTMSPLNNSLNNSSSNNNIGSGANSPPTSTPTTTPSKPNDEFVEEAI</sequence>
<dbReference type="Proteomes" id="UP000695562">
    <property type="component" value="Unassembled WGS sequence"/>
</dbReference>
<dbReference type="Pfam" id="PF13516">
    <property type="entry name" value="LRR_6"/>
    <property type="match status" value="1"/>
</dbReference>
<dbReference type="PANTHER" id="PTHR24112:SF37">
    <property type="entry name" value="LEUCINE-RICH REPEAT-CONTAINING PROTEIN"/>
    <property type="match status" value="1"/>
</dbReference>
<dbReference type="SUPFAM" id="SSF52047">
    <property type="entry name" value="RNI-like"/>
    <property type="match status" value="1"/>
</dbReference>
<evidence type="ECO:0008006" key="4">
    <source>
        <dbReference type="Google" id="ProtNLM"/>
    </source>
</evidence>
<evidence type="ECO:0000313" key="3">
    <source>
        <dbReference type="Proteomes" id="UP000695562"/>
    </source>
</evidence>
<keyword evidence="3" id="KW-1185">Reference proteome</keyword>
<proteinExistence type="predicted"/>
<dbReference type="SMART" id="SM00368">
    <property type="entry name" value="LRR_RI"/>
    <property type="match status" value="4"/>
</dbReference>
<reference evidence="2" key="1">
    <citation type="submission" date="2020-01" db="EMBL/GenBank/DDBJ databases">
        <title>Development of genomics and gene disruption for Polysphondylium violaceum indicates a role for the polyketide synthase stlB in stalk morphogenesis.</title>
        <authorList>
            <person name="Narita B."/>
            <person name="Kawabe Y."/>
            <person name="Kin K."/>
            <person name="Saito T."/>
            <person name="Gibbs R."/>
            <person name="Kuspa A."/>
            <person name="Muzny D."/>
            <person name="Queller D."/>
            <person name="Richards S."/>
            <person name="Strassman J."/>
            <person name="Sucgang R."/>
            <person name="Worley K."/>
            <person name="Schaap P."/>
        </authorList>
    </citation>
    <scope>NUCLEOTIDE SEQUENCE</scope>
    <source>
        <strain evidence="2">QSvi11</strain>
    </source>
</reference>
<dbReference type="GO" id="GO:0030027">
    <property type="term" value="C:lamellipodium"/>
    <property type="evidence" value="ECO:0007669"/>
    <property type="project" value="TreeGrafter"/>
</dbReference>
<dbReference type="PANTHER" id="PTHR24112">
    <property type="entry name" value="LEUCINE-RICH REPEAT, ISOFORM F-RELATED"/>
    <property type="match status" value="1"/>
</dbReference>
<accession>A0A8J4V835</accession>
<dbReference type="GO" id="GO:0034315">
    <property type="term" value="P:regulation of Arp2/3 complex-mediated actin nucleation"/>
    <property type="evidence" value="ECO:0007669"/>
    <property type="project" value="TreeGrafter"/>
</dbReference>
<dbReference type="InterPro" id="IPR032675">
    <property type="entry name" value="LRR_dom_sf"/>
</dbReference>
<feature type="compositionally biased region" description="Low complexity" evidence="1">
    <location>
        <begin position="721"/>
        <end position="758"/>
    </location>
</feature>
<dbReference type="GO" id="GO:0016477">
    <property type="term" value="P:cell migration"/>
    <property type="evidence" value="ECO:0007669"/>
    <property type="project" value="TreeGrafter"/>
</dbReference>